<dbReference type="SUPFAM" id="SSF56784">
    <property type="entry name" value="HAD-like"/>
    <property type="match status" value="1"/>
</dbReference>
<dbReference type="Proteomes" id="UP000267342">
    <property type="component" value="Chromosome"/>
</dbReference>
<dbReference type="STRING" id="1123510.GCA_000620025_00037"/>
<gene>
    <name evidence="1" type="ORF">ZBT109_2685</name>
</gene>
<accession>A0A348HIF8</accession>
<dbReference type="PANTHER" id="PTHR43885:SF1">
    <property type="entry name" value="SUPERFAMILY HYDROLASE, PUTATIVE (AFU_ORTHOLOGUE AFUA_4G13290)-RELATED"/>
    <property type="match status" value="1"/>
</dbReference>
<name>A0A348HIF8_9GAMM</name>
<dbReference type="InterPro" id="IPR006439">
    <property type="entry name" value="HAD-SF_hydro_IA"/>
</dbReference>
<dbReference type="NCBIfam" id="TIGR01509">
    <property type="entry name" value="HAD-SF-IA-v3"/>
    <property type="match status" value="1"/>
</dbReference>
<dbReference type="Gene3D" id="3.40.50.1000">
    <property type="entry name" value="HAD superfamily/HAD-like"/>
    <property type="match status" value="1"/>
</dbReference>
<dbReference type="InterPro" id="IPR036412">
    <property type="entry name" value="HAD-like_sf"/>
</dbReference>
<dbReference type="OrthoDB" id="5623813at2"/>
<dbReference type="Pfam" id="PF00702">
    <property type="entry name" value="Hydrolase"/>
    <property type="match status" value="1"/>
</dbReference>
<evidence type="ECO:0000313" key="2">
    <source>
        <dbReference type="Proteomes" id="UP000267342"/>
    </source>
</evidence>
<dbReference type="AlphaFoldDB" id="A0A348HIF8"/>
<protein>
    <submittedName>
        <fullName evidence="1">Predicted phosphatases</fullName>
    </submittedName>
</protein>
<dbReference type="PANTHER" id="PTHR43885">
    <property type="entry name" value="HALOACID DEHALOGENASE-LIKE HYDROLASE"/>
    <property type="match status" value="1"/>
</dbReference>
<dbReference type="RefSeq" id="WP_051523613.1">
    <property type="nucleotide sequence ID" value="NZ_AP018933.1"/>
</dbReference>
<reference evidence="1 2" key="1">
    <citation type="submission" date="2018-09" db="EMBL/GenBank/DDBJ databases">
        <title>Zymobacter palmae IAM14233 (=T109) whole genome analysis.</title>
        <authorList>
            <person name="Yanase H."/>
        </authorList>
    </citation>
    <scope>NUCLEOTIDE SEQUENCE [LARGE SCALE GENOMIC DNA]</scope>
    <source>
        <strain evidence="1 2">IAM14233</strain>
    </source>
</reference>
<dbReference type="InterPro" id="IPR023214">
    <property type="entry name" value="HAD_sf"/>
</dbReference>
<organism evidence="1 2">
    <name type="scientific">Zymobacter palmae</name>
    <dbReference type="NCBI Taxonomy" id="33074"/>
    <lineage>
        <taxon>Bacteria</taxon>
        <taxon>Pseudomonadati</taxon>
        <taxon>Pseudomonadota</taxon>
        <taxon>Gammaproteobacteria</taxon>
        <taxon>Oceanospirillales</taxon>
        <taxon>Halomonadaceae</taxon>
        <taxon>Zymobacter group</taxon>
        <taxon>Zymobacter</taxon>
    </lineage>
</organism>
<dbReference type="NCBIfam" id="TIGR01549">
    <property type="entry name" value="HAD-SF-IA-v1"/>
    <property type="match status" value="1"/>
</dbReference>
<dbReference type="SFLD" id="SFLDS00003">
    <property type="entry name" value="Haloacid_Dehalogenase"/>
    <property type="match status" value="1"/>
</dbReference>
<evidence type="ECO:0000313" key="1">
    <source>
        <dbReference type="EMBL" id="BBG31410.1"/>
    </source>
</evidence>
<proteinExistence type="predicted"/>
<sequence>MSRLTARHWVFDMDGTLTRAIHDFDLMRRTMSVPAGIDILDYLNALPRDEAERHFQWLRQYEYELAEQAQPAEGIHDLLSQLLEQGVTLGLLTRNMAPLARLTLERAGLSGFFPDETLLGRDDAEPKPDPDGLNRLASQWQVAPSSLVMVGDSIIDVMTGRAAGAYTVLMHSDDEEAQALADLSVTTADALIARLGRRA</sequence>
<dbReference type="EMBL" id="AP018933">
    <property type="protein sequence ID" value="BBG31410.1"/>
    <property type="molecule type" value="Genomic_DNA"/>
</dbReference>
<dbReference type="KEGG" id="zpl:ZBT109_2685"/>
<dbReference type="SFLD" id="SFLDG01129">
    <property type="entry name" value="C1.5:_HAD__Beta-PGM__Phosphata"/>
    <property type="match status" value="1"/>
</dbReference>
<dbReference type="Gene3D" id="1.10.260.80">
    <property type="match status" value="1"/>
</dbReference>
<keyword evidence="2" id="KW-1185">Reference proteome</keyword>